<organism evidence="9">
    <name type="scientific">Frankliniella occidentalis associated sobemo-like virus 1</name>
    <dbReference type="NCBI Taxonomy" id="2854218"/>
    <lineage>
        <taxon>Viruses</taxon>
        <taxon>Riboviria</taxon>
        <taxon>Orthornavirae</taxon>
        <taxon>Pisuviricota</taxon>
        <taxon>Pisoniviricetes</taxon>
        <taxon>Sobelivirales</taxon>
        <taxon>Solemoviridae</taxon>
    </lineage>
</organism>
<dbReference type="InterPro" id="IPR000937">
    <property type="entry name" value="Capsid_prot_S-dom_vir"/>
</dbReference>
<dbReference type="EMBL" id="MN725050">
    <property type="protein sequence ID" value="QXF78545.1"/>
    <property type="molecule type" value="Genomic_RNA"/>
</dbReference>
<feature type="domain" description="Icosahedral viral capsid protein S" evidence="8">
    <location>
        <begin position="71"/>
        <end position="154"/>
    </location>
</feature>
<comment type="subcellular location">
    <subcellularLocation>
        <location evidence="1">Virion</location>
    </subcellularLocation>
</comment>
<proteinExistence type="inferred from homology"/>
<accession>A0A8F4SU95</accession>
<sequence length="214" mass="22857">MEKQLKKLTQRMAALETKAAPPLAARKKKKRKAKKGGGMGSASGVVPGAFALTGSATDGQMTFGRSELLSTADQEFGSLELKPHSFPYLARFAPLFLRYKWVSLVIEARPLVGTGVSGALCWGYSLGVGAAAPKSRTEAASLAPVTDHPVWAPARLPLAASKLQTRQWYLIGGTAGEDSSPGYLKWAYSSSTPKSSVEFWAHYRVVFDGPVVNA</sequence>
<dbReference type="GO" id="GO:0005198">
    <property type="term" value="F:structural molecule activity"/>
    <property type="evidence" value="ECO:0007669"/>
    <property type="project" value="InterPro"/>
</dbReference>
<keyword evidence="5" id="KW-0946">Virion</keyword>
<comment type="similarity">
    <text evidence="2">Belongs to the icosahedral plant coat protein family.</text>
</comment>
<name>A0A8F4SU95_9VIRU</name>
<feature type="region of interest" description="Disordered" evidence="7">
    <location>
        <begin position="1"/>
        <end position="41"/>
    </location>
</feature>
<dbReference type="GO" id="GO:0039617">
    <property type="term" value="C:T=3 icosahedral viral capsid"/>
    <property type="evidence" value="ECO:0007669"/>
    <property type="project" value="UniProtKB-KW"/>
</dbReference>
<evidence type="ECO:0000256" key="2">
    <source>
        <dbReference type="ARBA" id="ARBA00007446"/>
    </source>
</evidence>
<dbReference type="Gene3D" id="2.60.120.20">
    <property type="match status" value="1"/>
</dbReference>
<keyword evidence="4" id="KW-0167">Capsid protein</keyword>
<reference evidence="9" key="1">
    <citation type="submission" date="2019-11" db="EMBL/GenBank/DDBJ databases">
        <title>Complexity of the virome associated to tospovirus-transmitting thrips species.</title>
        <authorList>
            <person name="Chiapello M."/>
            <person name="Bosco L."/>
            <person name="Ciuffo M."/>
            <person name="Ottati S."/>
            <person name="Vallino M."/>
            <person name="Salem N."/>
            <person name="Rosa C."/>
            <person name="Tavella L."/>
            <person name="Turina M."/>
        </authorList>
    </citation>
    <scope>NUCLEOTIDE SEQUENCE</scope>
    <source>
        <strain evidence="9">THR-B_DN22288_c0_g1_i3</strain>
    </source>
</reference>
<dbReference type="InterPro" id="IPR029053">
    <property type="entry name" value="Viral_coat"/>
</dbReference>
<protein>
    <recommendedName>
        <fullName evidence="3">Capsid protein</fullName>
    </recommendedName>
</protein>
<evidence type="ECO:0000259" key="8">
    <source>
        <dbReference type="Pfam" id="PF00729"/>
    </source>
</evidence>
<feature type="compositionally biased region" description="Basic residues" evidence="7">
    <location>
        <begin position="25"/>
        <end position="35"/>
    </location>
</feature>
<evidence type="ECO:0000256" key="5">
    <source>
        <dbReference type="ARBA" id="ARBA00022844"/>
    </source>
</evidence>
<evidence type="ECO:0000256" key="3">
    <source>
        <dbReference type="ARBA" id="ARBA00018091"/>
    </source>
</evidence>
<dbReference type="SUPFAM" id="SSF88633">
    <property type="entry name" value="Positive stranded ssRNA viruses"/>
    <property type="match status" value="1"/>
</dbReference>
<evidence type="ECO:0000256" key="4">
    <source>
        <dbReference type="ARBA" id="ARBA00022561"/>
    </source>
</evidence>
<evidence type="ECO:0000256" key="6">
    <source>
        <dbReference type="ARBA" id="ARBA00023060"/>
    </source>
</evidence>
<evidence type="ECO:0000313" key="9">
    <source>
        <dbReference type="EMBL" id="QXF78545.1"/>
    </source>
</evidence>
<keyword evidence="6" id="KW-1142">T=3 icosahedral capsid protein</keyword>
<dbReference type="Pfam" id="PF00729">
    <property type="entry name" value="Viral_coat"/>
    <property type="match status" value="1"/>
</dbReference>
<evidence type="ECO:0000256" key="1">
    <source>
        <dbReference type="ARBA" id="ARBA00004328"/>
    </source>
</evidence>
<evidence type="ECO:0000256" key="7">
    <source>
        <dbReference type="SAM" id="MobiDB-lite"/>
    </source>
</evidence>